<dbReference type="AlphaFoldDB" id="A0AB72Z1Q8"/>
<dbReference type="RefSeq" id="WP_003844072.1">
    <property type="nucleotide sequence ID" value="NZ_AEHJ01000011.1"/>
</dbReference>
<dbReference type="Proteomes" id="UP000003457">
    <property type="component" value="Unassembled WGS sequence"/>
</dbReference>
<protein>
    <submittedName>
        <fullName evidence="1">Uncharacterized protein</fullName>
    </submittedName>
</protein>
<dbReference type="EMBL" id="AEHJ01000011">
    <property type="protein sequence ID" value="EFO78087.1"/>
    <property type="molecule type" value="Genomic_DNA"/>
</dbReference>
<accession>A0AB72Z1Q8</accession>
<name>A0AB72Z1Q8_9BIFI</name>
<comment type="caution">
    <text evidence="1">The sequence shown here is derived from an EMBL/GenBank/DDBJ whole genome shotgun (WGS) entry which is preliminary data.</text>
</comment>
<reference evidence="1 2" key="1">
    <citation type="submission" date="2010-10" db="EMBL/GenBank/DDBJ databases">
        <authorList>
            <person name="Durkin A.S."/>
            <person name="Madupu R."/>
            <person name="Torralba M."/>
            <person name="Gillis M."/>
            <person name="Methe B."/>
            <person name="Sutton G."/>
            <person name="Nelson K.E."/>
        </authorList>
    </citation>
    <scope>NUCLEOTIDE SEQUENCE [LARGE SCALE GENOMIC DNA]</scope>
    <source>
        <strain evidence="1 2">JCVIHMP022</strain>
    </source>
</reference>
<evidence type="ECO:0000313" key="1">
    <source>
        <dbReference type="EMBL" id="EFO78087.1"/>
    </source>
</evidence>
<organism evidence="1 2">
    <name type="scientific">Bifidobacterium dentium JCVIHMP022</name>
    <dbReference type="NCBI Taxonomy" id="553191"/>
    <lineage>
        <taxon>Bacteria</taxon>
        <taxon>Bacillati</taxon>
        <taxon>Actinomycetota</taxon>
        <taxon>Actinomycetes</taxon>
        <taxon>Bifidobacteriales</taxon>
        <taxon>Bifidobacteriaceae</taxon>
        <taxon>Bifidobacterium</taxon>
    </lineage>
</organism>
<sequence length="113" mass="12396">MALVNKDFITPAEASGIVLGAYQGATSALPFGQILTDMNNPTGINVSWVPNQPRFEVDTMEYSSYDAEAPYDETHAGGKKKLRRCFRCVNVIAYPKRTSSRASPLRASPSIRL</sequence>
<evidence type="ECO:0000313" key="2">
    <source>
        <dbReference type="Proteomes" id="UP000003457"/>
    </source>
</evidence>
<proteinExistence type="predicted"/>
<gene>
    <name evidence="1" type="ORF">HMPREF9003_0218</name>
</gene>